<protein>
    <submittedName>
        <fullName evidence="7">Uncharacterized protein</fullName>
    </submittedName>
</protein>
<name>A0A9Q1KZ72_9CARY</name>
<dbReference type="PANTHER" id="PTHR22835:SF588">
    <property type="entry name" value="ALPHA-L-FUCOSIDASE 3"/>
    <property type="match status" value="1"/>
</dbReference>
<evidence type="ECO:0000256" key="4">
    <source>
        <dbReference type="ARBA" id="ARBA00023180"/>
    </source>
</evidence>
<dbReference type="PANTHER" id="PTHR22835">
    <property type="entry name" value="ZINC FINGER FYVE DOMAIN CONTAINING PROTEIN"/>
    <property type="match status" value="1"/>
</dbReference>
<evidence type="ECO:0000256" key="2">
    <source>
        <dbReference type="ARBA" id="ARBA00022729"/>
    </source>
</evidence>
<dbReference type="SUPFAM" id="SSF52266">
    <property type="entry name" value="SGNH hydrolase"/>
    <property type="match status" value="1"/>
</dbReference>
<comment type="caution">
    <text evidence="7">The sequence shown here is derived from an EMBL/GenBank/DDBJ whole genome shotgun (WGS) entry which is preliminary data.</text>
</comment>
<evidence type="ECO:0000313" key="7">
    <source>
        <dbReference type="EMBL" id="KAJ8451593.1"/>
    </source>
</evidence>
<evidence type="ECO:0000256" key="3">
    <source>
        <dbReference type="ARBA" id="ARBA00022801"/>
    </source>
</evidence>
<dbReference type="CDD" id="cd01837">
    <property type="entry name" value="SGNH_plant_lipase_like"/>
    <property type="match status" value="3"/>
</dbReference>
<dbReference type="InterPro" id="IPR036514">
    <property type="entry name" value="SGNH_hydro_sf"/>
</dbReference>
<keyword evidence="6" id="KW-0812">Transmembrane</keyword>
<comment type="similarity">
    <text evidence="1">Belongs to the 'GDSL' lipolytic enzyme family.</text>
</comment>
<proteinExistence type="inferred from homology"/>
<evidence type="ECO:0000256" key="6">
    <source>
        <dbReference type="SAM" id="Phobius"/>
    </source>
</evidence>
<dbReference type="Proteomes" id="UP001153076">
    <property type="component" value="Unassembled WGS sequence"/>
</dbReference>
<keyword evidence="2" id="KW-0732">Signal</keyword>
<sequence length="1154" mass="127683">MMDGLNSVRITRSLKAVWGLKGHLQVVAIGVVIILGFTLFASLGPRSKQALGPSSLCQFPAIYNFGDSNSDTGSVSAVFGRVPYPNGISFFGRPSGRYCDGRLIVDFIAEKLGLPYLSSFLDSLEGSFQHGADFAASGSTIRKVDGKMYVSGINPLSLSVQLLQFEQLKERTSELYKQASSFDIKRRLPKLEDFSRALYTLDIGQNDLHNALVTMTKDQVQKLIPELITQFASAIERLYQLGARIFWVHNTGPLGCLPYVAMKYPSKPKNLDETGCIKSYNEVAQEFNRQLKNRIDKLRIKLQDFLLVYVDIYSAKYSLISDAKQNGFVDPLGYCCKHTGDSKLHCWNKGTVNGTIVYATPCDNPAEYISWDSIHYTEAANRWVANRISDGSFSDPPLPITRLCKKSLPASVASVNHVGEAKECKFPAIFNFGDSNSDTGGLSAAFGQAGPPHGETFFHAPAGRYCDGRLVIDFIAQGLGLPYLHAFLDAVGSNFSHGANFATAGSTIRPQNTTLHQGGFSPISLNVQFYEFHDFHQRSQIFRRKGGVFKDLLPKGEYFSKALYTFDIGQNDLVAGYFLNMSTDQVRAFVPDVISQFSTIVKTIKLFYLGFMQFLPPMRRVVQDIYDQGGRYFWIHNTGPVGCLPYVMDRLLIRASEVDKVGCASPFNEVAQYFNRKLKEEVAHLRKELPHAVLTYVDVYSVKYDLIANASLYGFEQPLRACCGHGGKYNYNEHIGCGGKIIVKGKEVLVGKACKNPSTAINWDGVHYTEAANKWIFNRIADGSNSAQSRSLINDCDFPAIFNFGDSNSDTGGLAAAFKPVPHPYGETFFGAPAGRNSDGRLIIDFLAESLGLPYLSAYLDSVGTNFSHGANFATAGSTVRPPNFTISQFGVSPVSLDVQFVQFSEFLTRSQIVRKRGGIFEGLLPKEDYFSRALYTFDIGQNDLAYGYKLNLSTDQVKTYVPDVLDQFSKVVRGVYAKGGRSFWIHNTGPLGCLSYTLVLFPVAEAQLDKYGCSIAHNEAAQYYNAKLKEVVAQLRKDLPSASITYVDVYSFKCTLFTQAEKLGFEKPLVACCGHGGKYNFNNTERCGSTKLVDGKEMIIAKSCQNPSVRVLWDGIHYTEAANKWVFGQILDNNSFSDPPIPLKMACQRATSN</sequence>
<keyword evidence="6" id="KW-0472">Membrane</keyword>
<accession>A0A9Q1KZ72</accession>
<keyword evidence="6" id="KW-1133">Transmembrane helix</keyword>
<keyword evidence="5" id="KW-0175">Coiled coil</keyword>
<dbReference type="OrthoDB" id="1600564at2759"/>
<evidence type="ECO:0000256" key="1">
    <source>
        <dbReference type="ARBA" id="ARBA00008668"/>
    </source>
</evidence>
<gene>
    <name evidence="7" type="ORF">Cgig2_018227</name>
</gene>
<evidence type="ECO:0000313" key="8">
    <source>
        <dbReference type="Proteomes" id="UP001153076"/>
    </source>
</evidence>
<keyword evidence="4" id="KW-0325">Glycoprotein</keyword>
<dbReference type="GO" id="GO:0016788">
    <property type="term" value="F:hydrolase activity, acting on ester bonds"/>
    <property type="evidence" value="ECO:0007669"/>
    <property type="project" value="InterPro"/>
</dbReference>
<keyword evidence="8" id="KW-1185">Reference proteome</keyword>
<reference evidence="7" key="1">
    <citation type="submission" date="2022-04" db="EMBL/GenBank/DDBJ databases">
        <title>Carnegiea gigantea Genome sequencing and assembly v2.</title>
        <authorList>
            <person name="Copetti D."/>
            <person name="Sanderson M.J."/>
            <person name="Burquez A."/>
            <person name="Wojciechowski M.F."/>
        </authorList>
    </citation>
    <scope>NUCLEOTIDE SEQUENCE</scope>
    <source>
        <strain evidence="7">SGP5-SGP5p</strain>
        <tissue evidence="7">Aerial part</tissue>
    </source>
</reference>
<feature type="coiled-coil region" evidence="5">
    <location>
        <begin position="281"/>
        <end position="308"/>
    </location>
</feature>
<evidence type="ECO:0000256" key="5">
    <source>
        <dbReference type="SAM" id="Coils"/>
    </source>
</evidence>
<feature type="transmembrane region" description="Helical" evidence="6">
    <location>
        <begin position="20"/>
        <end position="43"/>
    </location>
</feature>
<dbReference type="Pfam" id="PF00657">
    <property type="entry name" value="Lipase_GDSL"/>
    <property type="match status" value="3"/>
</dbReference>
<organism evidence="7 8">
    <name type="scientific">Carnegiea gigantea</name>
    <dbReference type="NCBI Taxonomy" id="171969"/>
    <lineage>
        <taxon>Eukaryota</taxon>
        <taxon>Viridiplantae</taxon>
        <taxon>Streptophyta</taxon>
        <taxon>Embryophyta</taxon>
        <taxon>Tracheophyta</taxon>
        <taxon>Spermatophyta</taxon>
        <taxon>Magnoliopsida</taxon>
        <taxon>eudicotyledons</taxon>
        <taxon>Gunneridae</taxon>
        <taxon>Pentapetalae</taxon>
        <taxon>Caryophyllales</taxon>
        <taxon>Cactineae</taxon>
        <taxon>Cactaceae</taxon>
        <taxon>Cactoideae</taxon>
        <taxon>Echinocereeae</taxon>
        <taxon>Carnegiea</taxon>
    </lineage>
</organism>
<keyword evidence="3" id="KW-0378">Hydrolase</keyword>
<dbReference type="InterPro" id="IPR035669">
    <property type="entry name" value="SGNH_plant_lipase-like"/>
</dbReference>
<dbReference type="Gene3D" id="3.40.50.1110">
    <property type="entry name" value="SGNH hydrolase"/>
    <property type="match status" value="3"/>
</dbReference>
<dbReference type="EMBL" id="JAKOGI010000008">
    <property type="protein sequence ID" value="KAJ8451593.1"/>
    <property type="molecule type" value="Genomic_DNA"/>
</dbReference>
<dbReference type="AlphaFoldDB" id="A0A9Q1KZ72"/>
<dbReference type="InterPro" id="IPR001087">
    <property type="entry name" value="GDSL"/>
</dbReference>